<dbReference type="Pfam" id="PF14244">
    <property type="entry name" value="Retrotran_gag_3"/>
    <property type="match status" value="1"/>
</dbReference>
<dbReference type="Proteomes" id="UP000813463">
    <property type="component" value="Chromosome 1"/>
</dbReference>
<evidence type="ECO:0000313" key="3">
    <source>
        <dbReference type="Proteomes" id="UP000813463"/>
    </source>
</evidence>
<dbReference type="InterPro" id="IPR029472">
    <property type="entry name" value="Copia-like_N"/>
</dbReference>
<reference evidence="3" key="1">
    <citation type="journal article" date="2021" name="Nat. Commun.">
        <title>Genomic analyses provide insights into spinach domestication and the genetic basis of agronomic traits.</title>
        <authorList>
            <person name="Cai X."/>
            <person name="Sun X."/>
            <person name="Xu C."/>
            <person name="Sun H."/>
            <person name="Wang X."/>
            <person name="Ge C."/>
            <person name="Zhang Z."/>
            <person name="Wang Q."/>
            <person name="Fei Z."/>
            <person name="Jiao C."/>
            <person name="Wang Q."/>
        </authorList>
    </citation>
    <scope>NUCLEOTIDE SEQUENCE [LARGE SCALE GENOMIC DNA]</scope>
    <source>
        <strain evidence="3">cv. Varoflay</strain>
    </source>
</reference>
<feature type="compositionally biased region" description="Gly residues" evidence="1">
    <location>
        <begin position="293"/>
        <end position="315"/>
    </location>
</feature>
<evidence type="ECO:0000313" key="4">
    <source>
        <dbReference type="RefSeq" id="XP_056690655.1"/>
    </source>
</evidence>
<dbReference type="PANTHER" id="PTHR37610">
    <property type="entry name" value="CCHC-TYPE DOMAIN-CONTAINING PROTEIN"/>
    <property type="match status" value="1"/>
</dbReference>
<organism evidence="3 4">
    <name type="scientific">Spinacia oleracea</name>
    <name type="common">Spinach</name>
    <dbReference type="NCBI Taxonomy" id="3562"/>
    <lineage>
        <taxon>Eukaryota</taxon>
        <taxon>Viridiplantae</taxon>
        <taxon>Streptophyta</taxon>
        <taxon>Embryophyta</taxon>
        <taxon>Tracheophyta</taxon>
        <taxon>Spermatophyta</taxon>
        <taxon>Magnoliopsida</taxon>
        <taxon>eudicotyledons</taxon>
        <taxon>Gunneridae</taxon>
        <taxon>Pentapetalae</taxon>
        <taxon>Caryophyllales</taxon>
        <taxon>Chenopodiaceae</taxon>
        <taxon>Chenopodioideae</taxon>
        <taxon>Anserineae</taxon>
        <taxon>Spinacia</taxon>
    </lineage>
</organism>
<gene>
    <name evidence="4" type="primary">LOC130465846</name>
</gene>
<name>A0ABM3R4W3_SPIOL</name>
<sequence length="388" mass="42718">MAKDDEDTQTSSKDKLAKEYYLGSSDAPGNVITPIKLRGSKNYDEWAKSIRRALISKRKFGFIDGTITEPTSNPDRLADWIAVHSMLVSWITHTIEEGLRSTVGDYDDAAELWLHLKKRFCVISGTRICQLKTKLGDCKQGKGESITDYYGRLSTLWTEIVQYARTPKCSCGSCKCNIVGHVATIQQEDYLHHFLIGLDTPYEAIRAQLLAQTPLPGVDEAYQTVINTERMREENTSGRENVVAFKVDVRGKNRYEDNSNKLCNHCNRVGHDEEGCYQLIGFPEWWPIDRRGGTGAGRAGSRGGRGGWSGRGRGVSGASSSSGAVEKPPVRANMVAGGTKAQRGTDNGLTEGLAGVTSAQVQQILDLLTSKAKTNLQGPVDEEDDWPR</sequence>
<protein>
    <recommendedName>
        <fullName evidence="2">Retrotransposon Copia-like N-terminal domain-containing protein</fullName>
    </recommendedName>
</protein>
<evidence type="ECO:0000256" key="1">
    <source>
        <dbReference type="SAM" id="MobiDB-lite"/>
    </source>
</evidence>
<accession>A0ABM3R4W3</accession>
<dbReference type="GeneID" id="130465846"/>
<dbReference type="RefSeq" id="XP_056690655.1">
    <property type="nucleotide sequence ID" value="XM_056834677.1"/>
</dbReference>
<proteinExistence type="predicted"/>
<evidence type="ECO:0000259" key="2">
    <source>
        <dbReference type="Pfam" id="PF14244"/>
    </source>
</evidence>
<keyword evidence="3" id="KW-1185">Reference proteome</keyword>
<feature type="domain" description="Retrotransposon Copia-like N-terminal" evidence="2">
    <location>
        <begin position="24"/>
        <end position="70"/>
    </location>
</feature>
<feature type="region of interest" description="Disordered" evidence="1">
    <location>
        <begin position="293"/>
        <end position="346"/>
    </location>
</feature>
<dbReference type="PANTHER" id="PTHR37610:SF101">
    <property type="entry name" value="(RAPE) HYPOTHETICAL PROTEIN"/>
    <property type="match status" value="1"/>
</dbReference>
<reference evidence="4" key="2">
    <citation type="submission" date="2025-08" db="UniProtKB">
        <authorList>
            <consortium name="RefSeq"/>
        </authorList>
    </citation>
    <scope>IDENTIFICATION</scope>
    <source>
        <tissue evidence="4">Leaf</tissue>
    </source>
</reference>